<dbReference type="Gene3D" id="3.40.605.10">
    <property type="entry name" value="Aldehyde Dehydrogenase, Chain A, domain 1"/>
    <property type="match status" value="1"/>
</dbReference>
<dbReference type="RefSeq" id="WP_076083771.1">
    <property type="nucleotide sequence ID" value="NZ_CP019070.1"/>
</dbReference>
<dbReference type="GO" id="GO:0016620">
    <property type="term" value="F:oxidoreductase activity, acting on the aldehyde or oxo group of donors, NAD or NADP as acceptor"/>
    <property type="evidence" value="ECO:0007669"/>
    <property type="project" value="InterPro"/>
</dbReference>
<dbReference type="InterPro" id="IPR016161">
    <property type="entry name" value="Ald_DH/histidinol_DH"/>
</dbReference>
<dbReference type="CDD" id="cd07129">
    <property type="entry name" value="ALDH_KGSADH"/>
    <property type="match status" value="1"/>
</dbReference>
<organism evidence="3 4">
    <name type="scientific">Poseidonibacter parvus</name>
    <dbReference type="NCBI Taxonomy" id="1850254"/>
    <lineage>
        <taxon>Bacteria</taxon>
        <taxon>Pseudomonadati</taxon>
        <taxon>Campylobacterota</taxon>
        <taxon>Epsilonproteobacteria</taxon>
        <taxon>Campylobacterales</taxon>
        <taxon>Arcobacteraceae</taxon>
        <taxon>Poseidonibacter</taxon>
    </lineage>
</organism>
<keyword evidence="4" id="KW-1185">Reference proteome</keyword>
<evidence type="ECO:0000259" key="2">
    <source>
        <dbReference type="Pfam" id="PF00171"/>
    </source>
</evidence>
<dbReference type="InterPro" id="IPR050740">
    <property type="entry name" value="Aldehyde_DH_Superfamily"/>
</dbReference>
<keyword evidence="1" id="KW-0560">Oxidoreductase</keyword>
<evidence type="ECO:0000313" key="4">
    <source>
        <dbReference type="Proteomes" id="UP000186074"/>
    </source>
</evidence>
<dbReference type="InterPro" id="IPR016162">
    <property type="entry name" value="Ald_DH_N"/>
</dbReference>
<dbReference type="Pfam" id="PF00171">
    <property type="entry name" value="Aldedh"/>
    <property type="match status" value="1"/>
</dbReference>
<proteinExistence type="predicted"/>
<dbReference type="SUPFAM" id="SSF53720">
    <property type="entry name" value="ALDH-like"/>
    <property type="match status" value="1"/>
</dbReference>
<protein>
    <submittedName>
        <fullName evidence="3">Aldehyde dehydrogenase (NADP(+))</fullName>
    </submittedName>
</protein>
<feature type="domain" description="Aldehyde dehydrogenase" evidence="2">
    <location>
        <begin position="34"/>
        <end position="467"/>
    </location>
</feature>
<reference evidence="3 4" key="1">
    <citation type="submission" date="2017-01" db="EMBL/GenBank/DDBJ databases">
        <title>Genome sequencing of Arcobacter sp. LPB0137.</title>
        <authorList>
            <person name="Lee G.-W."/>
            <person name="Yi H."/>
        </authorList>
    </citation>
    <scope>NUCLEOTIDE SEQUENCE [LARGE SCALE GENOMIC DNA]</scope>
    <source>
        <strain evidence="3 4">LPB0137</strain>
    </source>
</reference>
<dbReference type="Gene3D" id="3.40.309.10">
    <property type="entry name" value="Aldehyde Dehydrogenase, Chain A, domain 2"/>
    <property type="match status" value="1"/>
</dbReference>
<dbReference type="InterPro" id="IPR044151">
    <property type="entry name" value="ALDH_KGSADH"/>
</dbReference>
<dbReference type="PANTHER" id="PTHR43353">
    <property type="entry name" value="SUCCINATE-SEMIALDEHYDE DEHYDROGENASE, MITOCHONDRIAL"/>
    <property type="match status" value="1"/>
</dbReference>
<dbReference type="STRING" id="1850254.LPB137_02115"/>
<dbReference type="InterPro" id="IPR015590">
    <property type="entry name" value="Aldehyde_DH_dom"/>
</dbReference>
<dbReference type="KEGG" id="alp:LPB137_02115"/>
<gene>
    <name evidence="3" type="ORF">LPB137_02115</name>
</gene>
<dbReference type="InterPro" id="IPR016163">
    <property type="entry name" value="Ald_DH_C"/>
</dbReference>
<evidence type="ECO:0000313" key="3">
    <source>
        <dbReference type="EMBL" id="APW64723.1"/>
    </source>
</evidence>
<dbReference type="PANTHER" id="PTHR43353:SF3">
    <property type="entry name" value="ALDEHYDE DEHYDROGENASE-RELATED"/>
    <property type="match status" value="1"/>
</dbReference>
<accession>A0A1P8KJH7</accession>
<dbReference type="OrthoDB" id="9770537at2"/>
<evidence type="ECO:0000256" key="1">
    <source>
        <dbReference type="ARBA" id="ARBA00023002"/>
    </source>
</evidence>
<dbReference type="Proteomes" id="UP000186074">
    <property type="component" value="Chromosome"/>
</dbReference>
<dbReference type="AlphaFoldDB" id="A0A1P8KJH7"/>
<dbReference type="EMBL" id="CP019070">
    <property type="protein sequence ID" value="APW64723.1"/>
    <property type="molecule type" value="Genomic_DNA"/>
</dbReference>
<name>A0A1P8KJH7_9BACT</name>
<sequence length="527" mass="56938">MSIHGKNFIGNELSAKGDKTSKLYDINSNEALDGEFFHATTVEVDEALVKANKAFIEYKQTSQLHRAEFLETIASEIMNLGDELILRTMTESNLPRPRIEGERGRTIGQIKMFANLLKDGSWVEASIDEALPERTPLPRNDLRKMLRPLGVVSVFEASNFPLAFACAGGDTASALAAGCPVIVKAHSSHSGTSELIAGAIIKAVEKCNMPNGTFSMVHGSGRTVGQQIVLNEAVQAVGFTGSTYAGMELFKLANSRKQPIPVFAEMGSVNPCLFLPSSLNDTKKLAATYAFSITLGAGQFCTNPGLIIALKDEKLEAFKKDLKDEISKVKPATMLSKGIQEAYEKNKDEAISQDGMTVIAEAFEDNLASEGKPVVASVEASTFISNPKLQEEVFGPYSLLVECNDINELDQVIASLEGQLTATVMGEESEMSSYENQILNLENKCGRILFNGVPTGVEVCASMQHGGPFPAATDARFTSVGTGAIKRFVRPVCFQDCPSFLLPLELQDGNPLGILRIVNDKYTKSSL</sequence>